<keyword evidence="3" id="KW-0677">Repeat</keyword>
<feature type="compositionally biased region" description="Polar residues" evidence="8">
    <location>
        <begin position="736"/>
        <end position="761"/>
    </location>
</feature>
<dbReference type="Gene3D" id="3.30.160.60">
    <property type="entry name" value="Classic Zinc Finger"/>
    <property type="match status" value="9"/>
</dbReference>
<keyword evidence="4 7" id="KW-0863">Zinc-finger</keyword>
<protein>
    <recommendedName>
        <fullName evidence="9">C2H2-type domain-containing protein</fullName>
    </recommendedName>
</protein>
<dbReference type="Pfam" id="PF13912">
    <property type="entry name" value="zf-C2H2_6"/>
    <property type="match status" value="2"/>
</dbReference>
<gene>
    <name evidence="10" type="ORF">V1264_001389</name>
</gene>
<feature type="compositionally biased region" description="Basic and acidic residues" evidence="8">
    <location>
        <begin position="14"/>
        <end position="33"/>
    </location>
</feature>
<dbReference type="InterPro" id="IPR036236">
    <property type="entry name" value="Znf_C2H2_sf"/>
</dbReference>
<dbReference type="SMART" id="SM00355">
    <property type="entry name" value="ZnF_C2H2"/>
    <property type="match status" value="15"/>
</dbReference>
<dbReference type="FunFam" id="3.30.160.60:FF:000100">
    <property type="entry name" value="Zinc finger 45-like"/>
    <property type="match status" value="1"/>
</dbReference>
<keyword evidence="6" id="KW-0539">Nucleus</keyword>
<dbReference type="GO" id="GO:0008270">
    <property type="term" value="F:zinc ion binding"/>
    <property type="evidence" value="ECO:0007669"/>
    <property type="project" value="UniProtKB-KW"/>
</dbReference>
<reference evidence="10 11" key="1">
    <citation type="submission" date="2024-02" db="EMBL/GenBank/DDBJ databases">
        <title>Chromosome-scale genome assembly of the rough periwinkle Littorina saxatilis.</title>
        <authorList>
            <person name="De Jode A."/>
            <person name="Faria R."/>
            <person name="Formenti G."/>
            <person name="Sims Y."/>
            <person name="Smith T.P."/>
            <person name="Tracey A."/>
            <person name="Wood J.M.D."/>
            <person name="Zagrodzka Z.B."/>
            <person name="Johannesson K."/>
            <person name="Butlin R.K."/>
            <person name="Leder E.H."/>
        </authorList>
    </citation>
    <scope>NUCLEOTIDE SEQUENCE [LARGE SCALE GENOMIC DNA]</scope>
    <source>
        <strain evidence="10">Snail1</strain>
        <tissue evidence="10">Muscle</tissue>
    </source>
</reference>
<feature type="compositionally biased region" description="Basic residues" evidence="8">
    <location>
        <begin position="101"/>
        <end position="121"/>
    </location>
</feature>
<dbReference type="Pfam" id="PF00096">
    <property type="entry name" value="zf-C2H2"/>
    <property type="match status" value="7"/>
</dbReference>
<feature type="compositionally biased region" description="Acidic residues" evidence="8">
    <location>
        <begin position="670"/>
        <end position="685"/>
    </location>
</feature>
<dbReference type="GO" id="GO:0010468">
    <property type="term" value="P:regulation of gene expression"/>
    <property type="evidence" value="ECO:0007669"/>
    <property type="project" value="TreeGrafter"/>
</dbReference>
<feature type="domain" description="C2H2-type" evidence="9">
    <location>
        <begin position="490"/>
        <end position="517"/>
    </location>
</feature>
<feature type="domain" description="C2H2-type" evidence="9">
    <location>
        <begin position="616"/>
        <end position="638"/>
    </location>
</feature>
<feature type="region of interest" description="Disordered" evidence="8">
    <location>
        <begin position="734"/>
        <end position="792"/>
    </location>
</feature>
<comment type="caution">
    <text evidence="10">The sequence shown here is derived from an EMBL/GenBank/DDBJ whole genome shotgun (WGS) entry which is preliminary data.</text>
</comment>
<proteinExistence type="predicted"/>
<feature type="domain" description="C2H2-type" evidence="9">
    <location>
        <begin position="548"/>
        <end position="575"/>
    </location>
</feature>
<feature type="domain" description="C2H2-type" evidence="9">
    <location>
        <begin position="175"/>
        <end position="202"/>
    </location>
</feature>
<comment type="subcellular location">
    <subcellularLocation>
        <location evidence="1">Nucleus</location>
    </subcellularLocation>
</comment>
<feature type="region of interest" description="Disordered" evidence="8">
    <location>
        <begin position="910"/>
        <end position="943"/>
    </location>
</feature>
<keyword evidence="5" id="KW-0862">Zinc</keyword>
<feature type="region of interest" description="Disordered" evidence="8">
    <location>
        <begin position="1"/>
        <end position="134"/>
    </location>
</feature>
<dbReference type="Proteomes" id="UP001374579">
    <property type="component" value="Unassembled WGS sequence"/>
</dbReference>
<organism evidence="10 11">
    <name type="scientific">Littorina saxatilis</name>
    <dbReference type="NCBI Taxonomy" id="31220"/>
    <lineage>
        <taxon>Eukaryota</taxon>
        <taxon>Metazoa</taxon>
        <taxon>Spiralia</taxon>
        <taxon>Lophotrochozoa</taxon>
        <taxon>Mollusca</taxon>
        <taxon>Gastropoda</taxon>
        <taxon>Caenogastropoda</taxon>
        <taxon>Littorinimorpha</taxon>
        <taxon>Littorinoidea</taxon>
        <taxon>Littorinidae</taxon>
        <taxon>Littorina</taxon>
    </lineage>
</organism>
<feature type="domain" description="C2H2-type" evidence="9">
    <location>
        <begin position="263"/>
        <end position="290"/>
    </location>
</feature>
<feature type="domain" description="C2H2-type" evidence="9">
    <location>
        <begin position="350"/>
        <end position="377"/>
    </location>
</feature>
<evidence type="ECO:0000256" key="6">
    <source>
        <dbReference type="ARBA" id="ARBA00023242"/>
    </source>
</evidence>
<evidence type="ECO:0000313" key="10">
    <source>
        <dbReference type="EMBL" id="KAK7115544.1"/>
    </source>
</evidence>
<evidence type="ECO:0000256" key="4">
    <source>
        <dbReference type="ARBA" id="ARBA00022771"/>
    </source>
</evidence>
<feature type="domain" description="C2H2-type" evidence="9">
    <location>
        <begin position="462"/>
        <end position="489"/>
    </location>
</feature>
<evidence type="ECO:0000256" key="8">
    <source>
        <dbReference type="SAM" id="MobiDB-lite"/>
    </source>
</evidence>
<name>A0AAN9C1H7_9CAEN</name>
<dbReference type="PANTHER" id="PTHR16515">
    <property type="entry name" value="PR DOMAIN ZINC FINGER PROTEIN"/>
    <property type="match status" value="1"/>
</dbReference>
<sequence length="943" mass="104242">MEGKEVANSTVASHEQEKVKIIKDEKVDKDVPHLTKPADSASEEENSDDSSDDISDEKDGGGATKRRKLDGGEEGEDEDDDDDKAKTDDGDEQSDAAAMRQSKRKPSKSRIKRILPQHKPPHSTLTPDTHIPLPSMDNLAMMGAHPRLMDQSLMMTSPSDAYLQMTSGQQRPGAYRCEICGKEFRVPSRYESHMLSHSKGKPFCCDTCGKLFTSQHKLNIHQPVHSRDRKDSFACPTCGHECANWRAYLYHQAKHTSNGGKKHTCQVCGRQFHAAQRLRNHMQSHLDGKNFCCLKCGKLFESQKRLDIHSIIHDAERREPFNCVDCGKVYDDWRAFKQHMKTHGSEGVIYRCEICSAEFLTQYEKEKHKRVHTSNQRYQCQHCDKCFRSQSQLAVHERKHQGDKSHECTVCGRECARAFSLKQHMKMHAGEEEFFCHLCGHTFKKAEELTVHAASHVGEREFVCDQCGKCFAKKNHYHRHLMVHAAGQVLACGLCGKHFDKQEQLQAHMATHGGDGQRKFACLACSDTFSSQLELDAHAHTHGKSPPYVCGLCGKLFAEQRYFRQHMKRHTARAMKQKLQAQASMTPAGPGMVAAGVGGMAGSSIGRTPQGGIGDHKCHMCGQQFTLRQALITHIEEHKRSGLLMYFNLIDGKMTSTPTTQQKQQGSADGSDEESETASDSEGSEDTLNRSKTTIHFGMQAATQGTAPTKGSSNGGRSSLTEAAERAMALRMQAANRASQNSITNTNNAAGSSRASVIRSDQQNRDGGEAENNQGGNFYSAPVFPGQMSGHHATPYHAAAQQFQQNSQEDYSDSANQYGMQQKGLPGFADFRRQLGYPNNAGYAEYPDNMSGVGQYPPGNQMQGAGNFPAMVSPPGNFMPDAAKQMPGGYDPSASMPVYPDMKSSVFPGMPPQGSSGQGMNQAGDMQQQQQFDPMLRFQPLGS</sequence>
<feature type="domain" description="C2H2-type" evidence="9">
    <location>
        <begin position="520"/>
        <end position="547"/>
    </location>
</feature>
<feature type="compositionally biased region" description="Polar residues" evidence="8">
    <location>
        <begin position="656"/>
        <end position="666"/>
    </location>
</feature>
<dbReference type="InterPro" id="IPR050331">
    <property type="entry name" value="Zinc_finger"/>
</dbReference>
<evidence type="ECO:0000256" key="5">
    <source>
        <dbReference type="ARBA" id="ARBA00022833"/>
    </source>
</evidence>
<accession>A0AAN9C1H7</accession>
<feature type="domain" description="C2H2-type" evidence="9">
    <location>
        <begin position="321"/>
        <end position="348"/>
    </location>
</feature>
<dbReference type="PROSITE" id="PS00028">
    <property type="entry name" value="ZINC_FINGER_C2H2_1"/>
    <property type="match status" value="14"/>
</dbReference>
<evidence type="ECO:0000256" key="3">
    <source>
        <dbReference type="ARBA" id="ARBA00022737"/>
    </source>
</evidence>
<evidence type="ECO:0000256" key="7">
    <source>
        <dbReference type="PROSITE-ProRule" id="PRU00042"/>
    </source>
</evidence>
<dbReference type="GO" id="GO:0005634">
    <property type="term" value="C:nucleus"/>
    <property type="evidence" value="ECO:0007669"/>
    <property type="project" value="UniProtKB-SubCell"/>
</dbReference>
<evidence type="ECO:0000259" key="9">
    <source>
        <dbReference type="PROSITE" id="PS50157"/>
    </source>
</evidence>
<feature type="domain" description="C2H2-type" evidence="9">
    <location>
        <begin position="291"/>
        <end position="318"/>
    </location>
</feature>
<feature type="compositionally biased region" description="Acidic residues" evidence="8">
    <location>
        <begin position="72"/>
        <end position="82"/>
    </location>
</feature>
<dbReference type="SUPFAM" id="SSF57667">
    <property type="entry name" value="beta-beta-alpha zinc fingers"/>
    <property type="match status" value="7"/>
</dbReference>
<keyword evidence="2" id="KW-0479">Metal-binding</keyword>
<feature type="region of interest" description="Disordered" evidence="8">
    <location>
        <begin position="656"/>
        <end position="688"/>
    </location>
</feature>
<dbReference type="EMBL" id="JBAMIC010000001">
    <property type="protein sequence ID" value="KAK7115544.1"/>
    <property type="molecule type" value="Genomic_DNA"/>
</dbReference>
<dbReference type="PROSITE" id="PS50157">
    <property type="entry name" value="ZINC_FINGER_C2H2_2"/>
    <property type="match status" value="14"/>
</dbReference>
<feature type="domain" description="C2H2-type" evidence="9">
    <location>
        <begin position="203"/>
        <end position="230"/>
    </location>
</feature>
<feature type="domain" description="C2H2-type" evidence="9">
    <location>
        <begin position="378"/>
        <end position="405"/>
    </location>
</feature>
<dbReference type="InterPro" id="IPR013087">
    <property type="entry name" value="Znf_C2H2_type"/>
</dbReference>
<dbReference type="AlphaFoldDB" id="A0AAN9C1H7"/>
<feature type="domain" description="C2H2-type" evidence="9">
    <location>
        <begin position="406"/>
        <end position="433"/>
    </location>
</feature>
<feature type="compositionally biased region" description="Acidic residues" evidence="8">
    <location>
        <begin position="41"/>
        <end position="56"/>
    </location>
</feature>
<feature type="compositionally biased region" description="Low complexity" evidence="8">
    <location>
        <begin position="912"/>
        <end position="931"/>
    </location>
</feature>
<dbReference type="PANTHER" id="PTHR16515:SF57">
    <property type="entry name" value="ZINC FINGER PROTEIN 154-LIKE"/>
    <property type="match status" value="1"/>
</dbReference>
<evidence type="ECO:0000256" key="2">
    <source>
        <dbReference type="ARBA" id="ARBA00022723"/>
    </source>
</evidence>
<evidence type="ECO:0000256" key="1">
    <source>
        <dbReference type="ARBA" id="ARBA00004123"/>
    </source>
</evidence>
<feature type="domain" description="C2H2-type" evidence="9">
    <location>
        <begin position="434"/>
        <end position="461"/>
    </location>
</feature>
<keyword evidence="11" id="KW-1185">Reference proteome</keyword>
<evidence type="ECO:0000313" key="11">
    <source>
        <dbReference type="Proteomes" id="UP001374579"/>
    </source>
</evidence>